<keyword evidence="3" id="KW-1185">Reference proteome</keyword>
<keyword evidence="1" id="KW-0472">Membrane</keyword>
<feature type="transmembrane region" description="Helical" evidence="1">
    <location>
        <begin position="65"/>
        <end position="86"/>
    </location>
</feature>
<name>A0A068NLG8_FIMGI</name>
<protein>
    <submittedName>
        <fullName evidence="2">Uncharacterized protein</fullName>
    </submittedName>
</protein>
<dbReference type="EMBL" id="CP007139">
    <property type="protein sequence ID" value="AIE83580.1"/>
    <property type="molecule type" value="Genomic_DNA"/>
</dbReference>
<accession>A0A068NLG8</accession>
<dbReference type="RefSeq" id="WP_025227747.1">
    <property type="nucleotide sequence ID" value="NZ_CP007139.1"/>
</dbReference>
<proteinExistence type="predicted"/>
<dbReference type="STRING" id="661478.OP10G_0212"/>
<keyword evidence="1" id="KW-0812">Transmembrane</keyword>
<dbReference type="Proteomes" id="UP000027982">
    <property type="component" value="Chromosome"/>
</dbReference>
<feature type="transmembrane region" description="Helical" evidence="1">
    <location>
        <begin position="38"/>
        <end position="59"/>
    </location>
</feature>
<dbReference type="HOGENOM" id="CLU_2395373_0_0_0"/>
<evidence type="ECO:0000313" key="2">
    <source>
        <dbReference type="EMBL" id="AIE83580.1"/>
    </source>
</evidence>
<reference evidence="2 3" key="1">
    <citation type="journal article" date="2014" name="PLoS ONE">
        <title>The first complete genome sequence of the class fimbriimonadia in the phylum armatimonadetes.</title>
        <authorList>
            <person name="Hu Z.Y."/>
            <person name="Wang Y.Z."/>
            <person name="Im W.T."/>
            <person name="Wang S.Y."/>
            <person name="Zhao G.P."/>
            <person name="Zheng H.J."/>
            <person name="Quan Z.X."/>
        </authorList>
    </citation>
    <scope>NUCLEOTIDE SEQUENCE [LARGE SCALE GENOMIC DNA]</scope>
    <source>
        <strain evidence="2">Gsoil 348</strain>
    </source>
</reference>
<gene>
    <name evidence="2" type="ORF">OP10G_0212</name>
</gene>
<evidence type="ECO:0000256" key="1">
    <source>
        <dbReference type="SAM" id="Phobius"/>
    </source>
</evidence>
<keyword evidence="1" id="KW-1133">Transmembrane helix</keyword>
<sequence length="93" mass="9695">MVVGIIWAILAGAMCAGVVGVFGWAIPSMRQAGQPIPVSVFILGAVQIALVFGAAYASYHSSNDFLAPLTALLLGTVFGARLVIVLKKRLPQI</sequence>
<dbReference type="KEGG" id="fgi:OP10G_0212"/>
<organism evidence="2 3">
    <name type="scientific">Fimbriimonas ginsengisoli Gsoil 348</name>
    <dbReference type="NCBI Taxonomy" id="661478"/>
    <lineage>
        <taxon>Bacteria</taxon>
        <taxon>Bacillati</taxon>
        <taxon>Armatimonadota</taxon>
        <taxon>Fimbriimonadia</taxon>
        <taxon>Fimbriimonadales</taxon>
        <taxon>Fimbriimonadaceae</taxon>
        <taxon>Fimbriimonas</taxon>
    </lineage>
</organism>
<feature type="transmembrane region" description="Helical" evidence="1">
    <location>
        <begin position="6"/>
        <end position="26"/>
    </location>
</feature>
<evidence type="ECO:0000313" key="3">
    <source>
        <dbReference type="Proteomes" id="UP000027982"/>
    </source>
</evidence>
<dbReference type="AlphaFoldDB" id="A0A068NLG8"/>